<dbReference type="AlphaFoldDB" id="A0A3P7LH96"/>
<accession>A0A3P7LH96</accession>
<dbReference type="PROSITE" id="PS50870">
    <property type="entry name" value="AH"/>
    <property type="match status" value="1"/>
</dbReference>
<dbReference type="Gene3D" id="1.20.1270.60">
    <property type="entry name" value="Arfaptin homology (AH) domain/BAR domain"/>
    <property type="match status" value="1"/>
</dbReference>
<dbReference type="InterPro" id="IPR030798">
    <property type="entry name" value="Arfaptin_fam"/>
</dbReference>
<evidence type="ECO:0000313" key="2">
    <source>
        <dbReference type="EMBL" id="VDN12770.1"/>
    </source>
</evidence>
<protein>
    <recommendedName>
        <fullName evidence="1">AH domain-containing protein</fullName>
    </recommendedName>
</protein>
<dbReference type="Pfam" id="PF06456">
    <property type="entry name" value="Arfaptin"/>
    <property type="match status" value="1"/>
</dbReference>
<dbReference type="InterPro" id="IPR027267">
    <property type="entry name" value="AH/BAR_dom_sf"/>
</dbReference>
<reference evidence="2 3" key="1">
    <citation type="submission" date="2018-11" db="EMBL/GenBank/DDBJ databases">
        <authorList>
            <consortium name="Pathogen Informatics"/>
        </authorList>
    </citation>
    <scope>NUCLEOTIDE SEQUENCE [LARGE SCALE GENOMIC DNA]</scope>
</reference>
<feature type="non-terminal residue" evidence="2">
    <location>
        <position position="105"/>
    </location>
</feature>
<dbReference type="PANTHER" id="PTHR12141">
    <property type="entry name" value="ARFAPTIN-RELATED"/>
    <property type="match status" value="1"/>
</dbReference>
<evidence type="ECO:0000313" key="3">
    <source>
        <dbReference type="Proteomes" id="UP000281553"/>
    </source>
</evidence>
<evidence type="ECO:0000259" key="1">
    <source>
        <dbReference type="PROSITE" id="PS50870"/>
    </source>
</evidence>
<dbReference type="GO" id="GO:0034315">
    <property type="term" value="P:regulation of Arp2/3 complex-mediated actin nucleation"/>
    <property type="evidence" value="ECO:0007669"/>
    <property type="project" value="TreeGrafter"/>
</dbReference>
<dbReference type="GO" id="GO:0006886">
    <property type="term" value="P:intracellular protein transport"/>
    <property type="evidence" value="ECO:0007669"/>
    <property type="project" value="TreeGrafter"/>
</dbReference>
<dbReference type="GO" id="GO:0032588">
    <property type="term" value="C:trans-Golgi network membrane"/>
    <property type="evidence" value="ECO:0007669"/>
    <property type="project" value="TreeGrafter"/>
</dbReference>
<dbReference type="Proteomes" id="UP000281553">
    <property type="component" value="Unassembled WGS sequence"/>
</dbReference>
<sequence>MSRQITALSELQKRFSFQLSSAGQQQLELENEFSFNAEAQRIVSVNSANLVAALEVFCGGLDTFCNRTVPDTLTTIRNLEQSRIVYDAYRGDMERLHLSEDAPTS</sequence>
<dbReference type="EMBL" id="UYRU01054686">
    <property type="protein sequence ID" value="VDN12770.1"/>
    <property type="molecule type" value="Genomic_DNA"/>
</dbReference>
<organism evidence="2 3">
    <name type="scientific">Dibothriocephalus latus</name>
    <name type="common">Fish tapeworm</name>
    <name type="synonym">Diphyllobothrium latum</name>
    <dbReference type="NCBI Taxonomy" id="60516"/>
    <lineage>
        <taxon>Eukaryota</taxon>
        <taxon>Metazoa</taxon>
        <taxon>Spiralia</taxon>
        <taxon>Lophotrochozoa</taxon>
        <taxon>Platyhelminthes</taxon>
        <taxon>Cestoda</taxon>
        <taxon>Eucestoda</taxon>
        <taxon>Diphyllobothriidea</taxon>
        <taxon>Diphyllobothriidae</taxon>
        <taxon>Dibothriocephalus</taxon>
    </lineage>
</organism>
<dbReference type="GO" id="GO:0005543">
    <property type="term" value="F:phospholipid binding"/>
    <property type="evidence" value="ECO:0007669"/>
    <property type="project" value="TreeGrafter"/>
</dbReference>
<dbReference type="GO" id="GO:0019904">
    <property type="term" value="F:protein domain specific binding"/>
    <property type="evidence" value="ECO:0007669"/>
    <property type="project" value="InterPro"/>
</dbReference>
<proteinExistence type="predicted"/>
<dbReference type="InterPro" id="IPR010504">
    <property type="entry name" value="AH_dom"/>
</dbReference>
<feature type="domain" description="AH" evidence="1">
    <location>
        <begin position="1"/>
        <end position="105"/>
    </location>
</feature>
<dbReference type="PANTHER" id="PTHR12141:SF5">
    <property type="entry name" value="ARFAPTIN"/>
    <property type="match status" value="1"/>
</dbReference>
<dbReference type="OrthoDB" id="9994780at2759"/>
<dbReference type="SUPFAM" id="SSF103657">
    <property type="entry name" value="BAR/IMD domain-like"/>
    <property type="match status" value="1"/>
</dbReference>
<gene>
    <name evidence="2" type="ORF">DILT_LOCUS8601</name>
</gene>
<name>A0A3P7LH96_DIBLA</name>
<keyword evidence="3" id="KW-1185">Reference proteome</keyword>